<evidence type="ECO:0000313" key="1">
    <source>
        <dbReference type="EMBL" id="CAF4705392.1"/>
    </source>
</evidence>
<organism evidence="1 2">
    <name type="scientific">Rotaria socialis</name>
    <dbReference type="NCBI Taxonomy" id="392032"/>
    <lineage>
        <taxon>Eukaryota</taxon>
        <taxon>Metazoa</taxon>
        <taxon>Spiralia</taxon>
        <taxon>Gnathifera</taxon>
        <taxon>Rotifera</taxon>
        <taxon>Eurotatoria</taxon>
        <taxon>Bdelloidea</taxon>
        <taxon>Philodinida</taxon>
        <taxon>Philodinidae</taxon>
        <taxon>Rotaria</taxon>
    </lineage>
</organism>
<proteinExistence type="predicted"/>
<comment type="caution">
    <text evidence="1">The sequence shown here is derived from an EMBL/GenBank/DDBJ whole genome shotgun (WGS) entry which is preliminary data.</text>
</comment>
<gene>
    <name evidence="1" type="ORF">UJA718_LOCUS36456</name>
</gene>
<protein>
    <submittedName>
        <fullName evidence="1">Uncharacterized protein</fullName>
    </submittedName>
</protein>
<dbReference type="AlphaFoldDB" id="A0A821IIV6"/>
<keyword evidence="2" id="KW-1185">Reference proteome</keyword>
<name>A0A821IIV6_9BILA</name>
<evidence type="ECO:0000313" key="2">
    <source>
        <dbReference type="Proteomes" id="UP000663873"/>
    </source>
</evidence>
<sequence>MATTAVQLNERQPMLTSTEEVVTLNPVASSAVQIETSTTVVRKNDADVVPEDKNKFIQVIRPLLVELVSQRQKKK</sequence>
<reference evidence="1" key="1">
    <citation type="submission" date="2021-02" db="EMBL/GenBank/DDBJ databases">
        <authorList>
            <person name="Nowell W R."/>
        </authorList>
    </citation>
    <scope>NUCLEOTIDE SEQUENCE</scope>
</reference>
<dbReference type="Proteomes" id="UP000663873">
    <property type="component" value="Unassembled WGS sequence"/>
</dbReference>
<accession>A0A821IIV6</accession>
<dbReference type="EMBL" id="CAJOBP010035157">
    <property type="protein sequence ID" value="CAF4705392.1"/>
    <property type="molecule type" value="Genomic_DNA"/>
</dbReference>